<dbReference type="Pfam" id="PF02518">
    <property type="entry name" value="HATPase_c"/>
    <property type="match status" value="1"/>
</dbReference>
<dbReference type="InterPro" id="IPR036641">
    <property type="entry name" value="HPT_dom_sf"/>
</dbReference>
<dbReference type="SMART" id="SM00448">
    <property type="entry name" value="REC"/>
    <property type="match status" value="1"/>
</dbReference>
<evidence type="ECO:0000259" key="19">
    <source>
        <dbReference type="PROSITE" id="PS50894"/>
    </source>
</evidence>
<evidence type="ECO:0000256" key="11">
    <source>
        <dbReference type="ARBA" id="ARBA00022989"/>
    </source>
</evidence>
<evidence type="ECO:0000256" key="7">
    <source>
        <dbReference type="ARBA" id="ARBA00022679"/>
    </source>
</evidence>
<protein>
    <recommendedName>
        <fullName evidence="3">histidine kinase</fullName>
        <ecNumber evidence="3">2.7.13.3</ecNumber>
    </recommendedName>
</protein>
<dbReference type="InterPro" id="IPR008207">
    <property type="entry name" value="Sig_transdc_His_kin_Hpt_dom"/>
</dbReference>
<dbReference type="Gene3D" id="3.30.565.10">
    <property type="entry name" value="Histidine kinase-like ATPase, C-terminal domain"/>
    <property type="match status" value="1"/>
</dbReference>
<keyword evidence="10" id="KW-0067">ATP-binding</keyword>
<dbReference type="InterPro" id="IPR005467">
    <property type="entry name" value="His_kinase_dom"/>
</dbReference>
<dbReference type="InterPro" id="IPR011006">
    <property type="entry name" value="CheY-like_superfamily"/>
</dbReference>
<dbReference type="InterPro" id="IPR001789">
    <property type="entry name" value="Sig_transdc_resp-reg_receiver"/>
</dbReference>
<keyword evidence="10" id="KW-0547">Nucleotide-binding</keyword>
<evidence type="ECO:0000313" key="20">
    <source>
        <dbReference type="EMBL" id="QGH63914.1"/>
    </source>
</evidence>
<dbReference type="Pfam" id="PF00512">
    <property type="entry name" value="HisKA"/>
    <property type="match status" value="1"/>
</dbReference>
<evidence type="ECO:0000256" key="12">
    <source>
        <dbReference type="ARBA" id="ARBA00023012"/>
    </source>
</evidence>
<evidence type="ECO:0000259" key="18">
    <source>
        <dbReference type="PROSITE" id="PS50110"/>
    </source>
</evidence>
<dbReference type="CDD" id="cd17546">
    <property type="entry name" value="REC_hyHK_CKI1_RcsC-like"/>
    <property type="match status" value="1"/>
</dbReference>
<comment type="catalytic activity">
    <reaction evidence="1">
        <text>ATP + protein L-histidine = ADP + protein N-phospho-L-histidine.</text>
        <dbReference type="EC" id="2.7.13.3"/>
    </reaction>
</comment>
<dbReference type="PROSITE" id="PS50894">
    <property type="entry name" value="HPT"/>
    <property type="match status" value="1"/>
</dbReference>
<evidence type="ECO:0000256" key="13">
    <source>
        <dbReference type="ARBA" id="ARBA00023136"/>
    </source>
</evidence>
<keyword evidence="13 16" id="KW-0472">Membrane</keyword>
<gene>
    <name evidence="20" type="ORF">GHV41_24970</name>
</gene>
<feature type="domain" description="Response regulatory" evidence="18">
    <location>
        <begin position="880"/>
        <end position="988"/>
    </location>
</feature>
<keyword evidence="7" id="KW-0808">Transferase</keyword>
<dbReference type="CDD" id="cd00082">
    <property type="entry name" value="HisKA"/>
    <property type="match status" value="1"/>
</dbReference>
<keyword evidence="5" id="KW-0997">Cell inner membrane</keyword>
<evidence type="ECO:0000256" key="8">
    <source>
        <dbReference type="ARBA" id="ARBA00022692"/>
    </source>
</evidence>
<dbReference type="EMBL" id="CP045913">
    <property type="protein sequence ID" value="QGH63914.1"/>
    <property type="molecule type" value="Genomic_DNA"/>
</dbReference>
<dbReference type="InterPro" id="IPR036097">
    <property type="entry name" value="HisK_dim/P_sf"/>
</dbReference>
<dbReference type="PRINTS" id="PR00344">
    <property type="entry name" value="BCTRLSENSOR"/>
</dbReference>
<dbReference type="PROSITE" id="PS50109">
    <property type="entry name" value="HIS_KIN"/>
    <property type="match status" value="1"/>
</dbReference>
<dbReference type="SUPFAM" id="SSF55874">
    <property type="entry name" value="ATPase domain of HSP90 chaperone/DNA topoisomerase II/histidine kinase"/>
    <property type="match status" value="1"/>
</dbReference>
<dbReference type="SMART" id="SM00387">
    <property type="entry name" value="HATPase_c"/>
    <property type="match status" value="1"/>
</dbReference>
<accession>A0A5Q2VI39</accession>
<dbReference type="InterPro" id="IPR003594">
    <property type="entry name" value="HATPase_dom"/>
</dbReference>
<keyword evidence="6 15" id="KW-0597">Phosphoprotein</keyword>
<keyword evidence="8 16" id="KW-0812">Transmembrane</keyword>
<evidence type="ECO:0000256" key="10">
    <source>
        <dbReference type="ARBA" id="ARBA00022840"/>
    </source>
</evidence>
<dbReference type="SMART" id="SM00388">
    <property type="entry name" value="HisKA"/>
    <property type="match status" value="1"/>
</dbReference>
<evidence type="ECO:0000256" key="4">
    <source>
        <dbReference type="ARBA" id="ARBA00022475"/>
    </source>
</evidence>
<dbReference type="SUPFAM" id="SSF47384">
    <property type="entry name" value="Homodimeric domain of signal transducing histidine kinase"/>
    <property type="match status" value="1"/>
</dbReference>
<dbReference type="Pfam" id="PF01627">
    <property type="entry name" value="Hpt"/>
    <property type="match status" value="1"/>
</dbReference>
<evidence type="ECO:0000259" key="17">
    <source>
        <dbReference type="PROSITE" id="PS50109"/>
    </source>
</evidence>
<feature type="modified residue" description="4-aspartylphosphate" evidence="15">
    <location>
        <position position="930"/>
    </location>
</feature>
<keyword evidence="9" id="KW-0418">Kinase</keyword>
<dbReference type="CDD" id="cd16922">
    <property type="entry name" value="HATPase_EvgS-ArcB-TorS-like"/>
    <property type="match status" value="1"/>
</dbReference>
<name>A0A5Q2VI39_SERPR</name>
<evidence type="ECO:0000313" key="21">
    <source>
        <dbReference type="Proteomes" id="UP000381260"/>
    </source>
</evidence>
<dbReference type="Gene3D" id="3.40.50.2300">
    <property type="match status" value="1"/>
</dbReference>
<organism evidence="20 21">
    <name type="scientific">Serratia proteamaculans</name>
    <dbReference type="NCBI Taxonomy" id="28151"/>
    <lineage>
        <taxon>Bacteria</taxon>
        <taxon>Pseudomonadati</taxon>
        <taxon>Pseudomonadota</taxon>
        <taxon>Gammaproteobacteria</taxon>
        <taxon>Enterobacterales</taxon>
        <taxon>Yersiniaceae</taxon>
        <taxon>Serratia</taxon>
    </lineage>
</organism>
<evidence type="ECO:0000256" key="9">
    <source>
        <dbReference type="ARBA" id="ARBA00022777"/>
    </source>
</evidence>
<dbReference type="Pfam" id="PF00072">
    <property type="entry name" value="Response_reg"/>
    <property type="match status" value="1"/>
</dbReference>
<dbReference type="InterPro" id="IPR003661">
    <property type="entry name" value="HisK_dim/P_dom"/>
</dbReference>
<dbReference type="GO" id="GO:0000155">
    <property type="term" value="F:phosphorelay sensor kinase activity"/>
    <property type="evidence" value="ECO:0007669"/>
    <property type="project" value="InterPro"/>
</dbReference>
<feature type="domain" description="Histidine kinase" evidence="17">
    <location>
        <begin position="522"/>
        <end position="739"/>
    </location>
</feature>
<evidence type="ECO:0000256" key="14">
    <source>
        <dbReference type="PROSITE-ProRule" id="PRU00110"/>
    </source>
</evidence>
<dbReference type="SUPFAM" id="SSF52172">
    <property type="entry name" value="CheY-like"/>
    <property type="match status" value="1"/>
</dbReference>
<dbReference type="AlphaFoldDB" id="A0A5Q2VI39"/>
<dbReference type="PROSITE" id="PS50110">
    <property type="entry name" value="RESPONSE_REGULATORY"/>
    <property type="match status" value="1"/>
</dbReference>
<dbReference type="Proteomes" id="UP000381260">
    <property type="component" value="Chromosome"/>
</dbReference>
<dbReference type="SUPFAM" id="SSF47226">
    <property type="entry name" value="Histidine-containing phosphotransfer domain, HPT domain"/>
    <property type="match status" value="1"/>
</dbReference>
<dbReference type="InterPro" id="IPR036890">
    <property type="entry name" value="HATPase_C_sf"/>
</dbReference>
<dbReference type="PANTHER" id="PTHR43047">
    <property type="entry name" value="TWO-COMPONENT HISTIDINE PROTEIN KINASE"/>
    <property type="match status" value="1"/>
</dbReference>
<dbReference type="InterPro" id="IPR004358">
    <property type="entry name" value="Sig_transdc_His_kin-like_C"/>
</dbReference>
<evidence type="ECO:0000256" key="3">
    <source>
        <dbReference type="ARBA" id="ARBA00012438"/>
    </source>
</evidence>
<keyword evidence="11 16" id="KW-1133">Transmembrane helix</keyword>
<feature type="domain" description="HPt" evidence="19">
    <location>
        <begin position="1002"/>
        <end position="1095"/>
    </location>
</feature>
<evidence type="ECO:0000256" key="2">
    <source>
        <dbReference type="ARBA" id="ARBA00004429"/>
    </source>
</evidence>
<evidence type="ECO:0000256" key="16">
    <source>
        <dbReference type="SAM" id="Phobius"/>
    </source>
</evidence>
<feature type="transmembrane region" description="Helical" evidence="16">
    <location>
        <begin position="351"/>
        <end position="371"/>
    </location>
</feature>
<sequence length="1095" mass="123684">MKPNSMENSYNYYKRVLLLSATLLSISLIFATALGSYNHFESFIAKQANRLQTERDYVEIRTDQFTTRLKMFANLHEETEAVHFHDRNQYGQFLANLRSHNGVLLGSPLTGNLPYIFLQALNANNPDRLQTATLSLLQDFTPAVAIRTRELGRTLDNFVYTRDGKFLAFLSPDDREIRQVLQSYPIAEIIQSQIQPTEQALKKYDISYLKKHRVFWVAPHREALTGKLATYYAVPIFTDNKINEVIVIRITSANFNYFFTTADRPKGFFVASKDRKIVFGLDGGDFKGAELSWIEQFKAAQTFKLPERGEVKLGRNGGVFYLSQLVNNGEWLAVYTFDWHIVAKALYPNCLPLLLITLFIISLIWWSIAFFDKKVLIPFYRKSTALYESEVFNRTVVSTAPVGLSVIGLQDRRIIFENDIAAELLDQVQFDHQRFYQDVLEEHQDILAQHERATFEKTIVNPSDMPPLELDLTVAHTRYLNHDVLLFSLLDISKRKETERLLIDAKTAANQANNAKTMFVANVSHEIRTPLHGALGNLELLGLEVTDAPARARINTINRSLNSLLNIVNKILDLTRIEAEELHVHHQPFDLIETIEQCAQTYAPLIAKKGVRFYFILEFVPETLMYGDSQRLSQIVINLLSNAYKFTERGVIILRIKRPDKGQICIEVADSGCGIPPELKKDIYQPFVQNLAGDHLYTEGTGLGLSLCKHLTELLGGSIELESEMEIGSIFSVHIPLQNTDTPVPRLAMFSPLQDQSVTLYCDNPDWQKTLRLLMRCYGMQIQTIDSLSAVKSSDMPQVLVCATSFPGFTLPPEILAGCRQIVNITPDGPLSLQREGCLMRVGAFSVFEILNALASCFGITPDIKPISEQEVLNDFQALAILVAEDDPVNRMLIRQQLSVLGLNNARYVENGQEAFALCQRQPFDLLITDLHMPLMGGEELLARLRAAGQQMPVVVTTATLIKQGEFDAVLHKPVGLDQLKSALTSLLSHQSLPAEPPQKTLSITDEMIRAEFLKGWDDDRGQIKQAIATRDIAALRDTLHRLKGALLILNLRAEAERCQLLHHDCAVLSSEQMQQVWGPLDSEIERQAVQWRSG</sequence>
<dbReference type="GO" id="GO:0005886">
    <property type="term" value="C:plasma membrane"/>
    <property type="evidence" value="ECO:0007669"/>
    <property type="project" value="UniProtKB-SubCell"/>
</dbReference>
<feature type="modified residue" description="Phosphohistidine" evidence="14">
    <location>
        <position position="1041"/>
    </location>
</feature>
<keyword evidence="12" id="KW-0902">Two-component regulatory system</keyword>
<evidence type="ECO:0000256" key="6">
    <source>
        <dbReference type="ARBA" id="ARBA00022553"/>
    </source>
</evidence>
<evidence type="ECO:0000256" key="1">
    <source>
        <dbReference type="ARBA" id="ARBA00000085"/>
    </source>
</evidence>
<comment type="subcellular location">
    <subcellularLocation>
        <location evidence="2">Cell inner membrane</location>
        <topology evidence="2">Multi-pass membrane protein</topology>
    </subcellularLocation>
</comment>
<proteinExistence type="predicted"/>
<dbReference type="Gene3D" id="1.10.287.130">
    <property type="match status" value="1"/>
</dbReference>
<evidence type="ECO:0000256" key="5">
    <source>
        <dbReference type="ARBA" id="ARBA00022519"/>
    </source>
</evidence>
<dbReference type="PANTHER" id="PTHR43047:SF64">
    <property type="entry name" value="HISTIDINE KINASE CONTAINING CHEY-HOMOLOGOUS RECEIVER DOMAIN AND PAS DOMAIN-RELATED"/>
    <property type="match status" value="1"/>
</dbReference>
<reference evidence="20 21" key="1">
    <citation type="submission" date="2019-11" db="EMBL/GenBank/DDBJ databases">
        <title>The Phosphoenolpyruvate Phosphotransferase System Regulates Serratia proteamaculans 336X Biofilm Formation and Wheat Roots colonization.</title>
        <authorList>
            <person name="Liu F."/>
        </authorList>
    </citation>
    <scope>NUCLEOTIDE SEQUENCE [LARGE SCALE GENOMIC DNA]</scope>
    <source>
        <strain evidence="20 21">336X</strain>
    </source>
</reference>
<dbReference type="Gene3D" id="1.20.120.160">
    <property type="entry name" value="HPT domain"/>
    <property type="match status" value="1"/>
</dbReference>
<dbReference type="EC" id="2.7.13.3" evidence="3"/>
<keyword evidence="4" id="KW-1003">Cell membrane</keyword>
<evidence type="ECO:0000256" key="15">
    <source>
        <dbReference type="PROSITE-ProRule" id="PRU00169"/>
    </source>
</evidence>